<dbReference type="GO" id="GO:0009249">
    <property type="term" value="P:protein lipoylation"/>
    <property type="evidence" value="ECO:0007669"/>
    <property type="project" value="UniProtKB-ARBA"/>
</dbReference>
<organism evidence="2 3">
    <name type="scientific">Chengkuizengella marina</name>
    <dbReference type="NCBI Taxonomy" id="2507566"/>
    <lineage>
        <taxon>Bacteria</taxon>
        <taxon>Bacillati</taxon>
        <taxon>Bacillota</taxon>
        <taxon>Bacilli</taxon>
        <taxon>Bacillales</taxon>
        <taxon>Paenibacillaceae</taxon>
        <taxon>Chengkuizengella</taxon>
    </lineage>
</organism>
<dbReference type="InterPro" id="IPR050664">
    <property type="entry name" value="Octanoyltrans_LipM/LipL"/>
</dbReference>
<evidence type="ECO:0000313" key="3">
    <source>
        <dbReference type="Proteomes" id="UP000448943"/>
    </source>
</evidence>
<dbReference type="RefSeq" id="WP_160647862.1">
    <property type="nucleotide sequence ID" value="NZ_SIJB01000056.1"/>
</dbReference>
<dbReference type="PANTHER" id="PTHR43679">
    <property type="entry name" value="OCTANOYLTRANSFERASE LIPM-RELATED"/>
    <property type="match status" value="1"/>
</dbReference>
<reference evidence="2 3" key="1">
    <citation type="submission" date="2019-01" db="EMBL/GenBank/DDBJ databases">
        <title>Chengkuizengella sp. nov., isolated from deep-sea sediment of East Pacific Ocean.</title>
        <authorList>
            <person name="Yang J."/>
            <person name="Lai Q."/>
            <person name="Shao Z."/>
        </authorList>
    </citation>
    <scope>NUCLEOTIDE SEQUENCE [LARGE SCALE GENOMIC DNA]</scope>
    <source>
        <strain evidence="2 3">YPA3-1-1</strain>
    </source>
</reference>
<proteinExistence type="predicted"/>
<dbReference type="Proteomes" id="UP000448943">
    <property type="component" value="Unassembled WGS sequence"/>
</dbReference>
<dbReference type="SUPFAM" id="SSF55681">
    <property type="entry name" value="Class II aaRS and biotin synthetases"/>
    <property type="match status" value="1"/>
</dbReference>
<evidence type="ECO:0000313" key="2">
    <source>
        <dbReference type="EMBL" id="NBI31041.1"/>
    </source>
</evidence>
<sequence length="270" mass="30909">MSISFRYPNNMFLVNNMNNILQQNILYPFAFDEVACRKVGLGQTPMIHVWRHEKAFILGMRDWKLPNAKEAVEWLQQQGYDVMVRHSGGAAVPLDKGVVNISIILPKPIGKINIHHDFEIMYQFMKNTLSDFSREINKGEVPGSYCPGEYDLSIDGFKFCGIAQRRQTKSFIIHAFVIVEDSGSNRAALVRDFYKIAAGQTDKFIEYPHVRPTSTASLSELTNLNSVETFVNHVKQYVSTEANIFEQNNLDDNDEVLEMMKRIKSRYSVS</sequence>
<dbReference type="GO" id="GO:0016740">
    <property type="term" value="F:transferase activity"/>
    <property type="evidence" value="ECO:0007669"/>
    <property type="project" value="UniProtKB-ARBA"/>
</dbReference>
<protein>
    <submittedName>
        <fullName evidence="2">Lipoate--protein ligase family protein</fullName>
    </submittedName>
</protein>
<dbReference type="PANTHER" id="PTHR43679:SF2">
    <property type="entry name" value="OCTANOYL-[GCVH]:PROTEIN N-OCTANOYLTRANSFERASE"/>
    <property type="match status" value="1"/>
</dbReference>
<feature type="domain" description="BPL/LPL catalytic" evidence="1">
    <location>
        <begin position="41"/>
        <end position="226"/>
    </location>
</feature>
<dbReference type="CDD" id="cd16443">
    <property type="entry name" value="LplA"/>
    <property type="match status" value="1"/>
</dbReference>
<dbReference type="PROSITE" id="PS51733">
    <property type="entry name" value="BPL_LPL_CATALYTIC"/>
    <property type="match status" value="1"/>
</dbReference>
<dbReference type="GO" id="GO:0140096">
    <property type="term" value="F:catalytic activity, acting on a protein"/>
    <property type="evidence" value="ECO:0007669"/>
    <property type="project" value="UniProtKB-ARBA"/>
</dbReference>
<keyword evidence="2" id="KW-0436">Ligase</keyword>
<gene>
    <name evidence="2" type="ORF">ERL59_19005</name>
</gene>
<dbReference type="OrthoDB" id="2080934at2"/>
<keyword evidence="3" id="KW-1185">Reference proteome</keyword>
<dbReference type="GO" id="GO:0016874">
    <property type="term" value="F:ligase activity"/>
    <property type="evidence" value="ECO:0007669"/>
    <property type="project" value="UniProtKB-KW"/>
</dbReference>
<dbReference type="InterPro" id="IPR045864">
    <property type="entry name" value="aa-tRNA-synth_II/BPL/LPL"/>
</dbReference>
<comment type="caution">
    <text evidence="2">The sequence shown here is derived from an EMBL/GenBank/DDBJ whole genome shotgun (WGS) entry which is preliminary data.</text>
</comment>
<dbReference type="Gene3D" id="3.30.930.10">
    <property type="entry name" value="Bira Bifunctional Protein, Domain 2"/>
    <property type="match status" value="1"/>
</dbReference>
<dbReference type="EMBL" id="SIJB01000056">
    <property type="protein sequence ID" value="NBI31041.1"/>
    <property type="molecule type" value="Genomic_DNA"/>
</dbReference>
<name>A0A6N9Q8N1_9BACL</name>
<dbReference type="InterPro" id="IPR004143">
    <property type="entry name" value="BPL_LPL_catalytic"/>
</dbReference>
<dbReference type="Pfam" id="PF21948">
    <property type="entry name" value="LplA-B_cat"/>
    <property type="match status" value="1"/>
</dbReference>
<accession>A0A6N9Q8N1</accession>
<dbReference type="AlphaFoldDB" id="A0A6N9Q8N1"/>
<evidence type="ECO:0000259" key="1">
    <source>
        <dbReference type="PROSITE" id="PS51733"/>
    </source>
</evidence>